<dbReference type="Pfam" id="PF08573">
    <property type="entry name" value="SAE2"/>
    <property type="match status" value="1"/>
</dbReference>
<dbReference type="Proteomes" id="UP000014071">
    <property type="component" value="Unassembled WGS sequence"/>
</dbReference>
<dbReference type="EMBL" id="DF238781">
    <property type="protein sequence ID" value="GAC94007.1"/>
    <property type="molecule type" value="Genomic_DNA"/>
</dbReference>
<gene>
    <name evidence="6" type="ORF">PHSY_001576</name>
</gene>
<evidence type="ECO:0000256" key="2">
    <source>
        <dbReference type="ARBA" id="ARBA00022763"/>
    </source>
</evidence>
<proteinExistence type="predicted"/>
<feature type="compositionally biased region" description="Polar residues" evidence="4">
    <location>
        <begin position="310"/>
        <end position="323"/>
    </location>
</feature>
<feature type="compositionally biased region" description="Basic and acidic residues" evidence="4">
    <location>
        <begin position="194"/>
        <end position="216"/>
    </location>
</feature>
<keyword evidence="3" id="KW-0539">Nucleus</keyword>
<keyword evidence="7" id="KW-1185">Reference proteome</keyword>
<accession>R9NZ90</accession>
<protein>
    <recommendedName>
        <fullName evidence="5">DNA endonuclease activator Ctp1 C-terminal domain-containing protein</fullName>
    </recommendedName>
</protein>
<reference evidence="7" key="1">
    <citation type="journal article" date="2013" name="Genome Announc.">
        <title>Draft genome sequence of the basidiomycetous yeast-like fungus Pseudozyma hubeiensis SY62, which produces an abundant amount of the biosurfactant mannosylerythritol lipids.</title>
        <authorList>
            <person name="Konishi M."/>
            <person name="Hatada Y."/>
            <person name="Horiuchi J."/>
        </authorList>
    </citation>
    <scope>NUCLEOTIDE SEQUENCE [LARGE SCALE GENOMIC DNA]</scope>
    <source>
        <strain evidence="7">SY62</strain>
    </source>
</reference>
<dbReference type="InterPro" id="IPR033316">
    <property type="entry name" value="RBBP8-like"/>
</dbReference>
<dbReference type="GO" id="GO:0010792">
    <property type="term" value="P:DNA double-strand break processing involved in repair via single-strand annealing"/>
    <property type="evidence" value="ECO:0007669"/>
    <property type="project" value="TreeGrafter"/>
</dbReference>
<feature type="region of interest" description="Disordered" evidence="4">
    <location>
        <begin position="411"/>
        <end position="477"/>
    </location>
</feature>
<dbReference type="PANTHER" id="PTHR15107:SF0">
    <property type="entry name" value="DNA ENDONUCLEASE ACTIVATOR CTP1 C-TERMINAL DOMAIN-CONTAINING PROTEIN"/>
    <property type="match status" value="1"/>
</dbReference>
<organism evidence="6 7">
    <name type="scientific">Pseudozyma hubeiensis (strain SY62)</name>
    <name type="common">Yeast</name>
    <dbReference type="NCBI Taxonomy" id="1305764"/>
    <lineage>
        <taxon>Eukaryota</taxon>
        <taxon>Fungi</taxon>
        <taxon>Dikarya</taxon>
        <taxon>Basidiomycota</taxon>
        <taxon>Ustilaginomycotina</taxon>
        <taxon>Ustilaginomycetes</taxon>
        <taxon>Ustilaginales</taxon>
        <taxon>Ustilaginaceae</taxon>
        <taxon>Pseudozyma</taxon>
    </lineage>
</organism>
<evidence type="ECO:0000256" key="4">
    <source>
        <dbReference type="SAM" id="MobiDB-lite"/>
    </source>
</evidence>
<sequence>MTIEQILHLLPNIDIVSILTSIDRARIDRTFIVIMSSALKRKRGPSSGDSGRGSNAINSSTKGLAGPDSGNVPPPDTALLRATLEASLAELRTSASRIELLLHSLPVRPSATARRALTPVQAPAQPTLSSPPSLPAKAASSSDKQCPSCQELQSQLTTLLAQAEQHQAEREAWKAFKNWWLDSLAKRERRSRREKNEGPSRREQVDSDKVKRSMLKRLDKETHKVWVDAGIISREEASGASGASGLEGTGSSASAAQEEQSEVTLPLQPTNRALPNLAATRHQAKQVVPSGEINAGVENGDEGAGAKGVAQSSRTAPDNTTPGRKSVRGLADQASTSTSRSTPRNADHRASASLAATTVASPAPTRINPTTTTSSTTAAYIDDQPIRNPIHRRTLLATSCPDCSLFYSHMNQLDPSNPQQGRGGEGDVSRMACSRHRSTFRRASTPDGYWNIGFPDTQEAEEINRAAREGRPPQQER</sequence>
<feature type="region of interest" description="Disordered" evidence="4">
    <location>
        <begin position="292"/>
        <end position="376"/>
    </location>
</feature>
<evidence type="ECO:0000256" key="3">
    <source>
        <dbReference type="ARBA" id="ARBA00023242"/>
    </source>
</evidence>
<feature type="region of interest" description="Disordered" evidence="4">
    <location>
        <begin position="120"/>
        <end position="146"/>
    </location>
</feature>
<feature type="region of interest" description="Disordered" evidence="4">
    <location>
        <begin position="41"/>
        <end position="77"/>
    </location>
</feature>
<dbReference type="GeneID" id="24106873"/>
<dbReference type="GO" id="GO:0003684">
    <property type="term" value="F:damaged DNA binding"/>
    <property type="evidence" value="ECO:0007669"/>
    <property type="project" value="TreeGrafter"/>
</dbReference>
<dbReference type="AlphaFoldDB" id="R9NZ90"/>
<name>R9NZ90_PSEHS</name>
<dbReference type="RefSeq" id="XP_012187594.1">
    <property type="nucleotide sequence ID" value="XM_012332204.1"/>
</dbReference>
<dbReference type="HOGENOM" id="CLU_572545_0_0_1"/>
<feature type="compositionally biased region" description="Low complexity" evidence="4">
    <location>
        <begin position="121"/>
        <end position="142"/>
    </location>
</feature>
<dbReference type="GO" id="GO:0005634">
    <property type="term" value="C:nucleus"/>
    <property type="evidence" value="ECO:0007669"/>
    <property type="project" value="UniProtKB-SubCell"/>
</dbReference>
<feature type="compositionally biased region" description="Polar residues" evidence="4">
    <location>
        <begin position="411"/>
        <end position="420"/>
    </location>
</feature>
<dbReference type="eggNOG" id="ENOG502RW45">
    <property type="taxonomic scope" value="Eukaryota"/>
</dbReference>
<feature type="region of interest" description="Disordered" evidence="4">
    <location>
        <begin position="188"/>
        <end position="216"/>
    </location>
</feature>
<evidence type="ECO:0000313" key="7">
    <source>
        <dbReference type="Proteomes" id="UP000014071"/>
    </source>
</evidence>
<feature type="region of interest" description="Disordered" evidence="4">
    <location>
        <begin position="238"/>
        <end position="270"/>
    </location>
</feature>
<dbReference type="OrthoDB" id="5801062at2759"/>
<feature type="compositionally biased region" description="Polar residues" evidence="4">
    <location>
        <begin position="333"/>
        <end position="344"/>
    </location>
</feature>
<dbReference type="PANTHER" id="PTHR15107">
    <property type="entry name" value="RETINOBLASTOMA BINDING PROTEIN 8"/>
    <property type="match status" value="1"/>
</dbReference>
<dbReference type="STRING" id="1305764.R9NZ90"/>
<keyword evidence="2" id="KW-0227">DNA damage</keyword>
<comment type="subcellular location">
    <subcellularLocation>
        <location evidence="1">Nucleus</location>
    </subcellularLocation>
</comment>
<feature type="compositionally biased region" description="Low complexity" evidence="4">
    <location>
        <begin position="351"/>
        <end position="376"/>
    </location>
</feature>
<evidence type="ECO:0000313" key="6">
    <source>
        <dbReference type="EMBL" id="GAC94007.1"/>
    </source>
</evidence>
<feature type="compositionally biased region" description="Low complexity" evidence="4">
    <location>
        <begin position="238"/>
        <end position="258"/>
    </location>
</feature>
<feature type="compositionally biased region" description="Low complexity" evidence="4">
    <location>
        <begin position="45"/>
        <end position="54"/>
    </location>
</feature>
<dbReference type="InterPro" id="IPR013882">
    <property type="entry name" value="Ctp1_C"/>
</dbReference>
<feature type="domain" description="DNA endonuclease activator Ctp1 C-terminal" evidence="5">
    <location>
        <begin position="432"/>
        <end position="459"/>
    </location>
</feature>
<evidence type="ECO:0000256" key="1">
    <source>
        <dbReference type="ARBA" id="ARBA00004123"/>
    </source>
</evidence>
<feature type="compositionally biased region" description="Basic and acidic residues" evidence="4">
    <location>
        <begin position="462"/>
        <end position="477"/>
    </location>
</feature>
<evidence type="ECO:0000259" key="5">
    <source>
        <dbReference type="Pfam" id="PF08573"/>
    </source>
</evidence>